<dbReference type="EMBL" id="JAULSN010000003">
    <property type="protein sequence ID" value="KAK3377076.1"/>
    <property type="molecule type" value="Genomic_DNA"/>
</dbReference>
<gene>
    <name evidence="1" type="ORF">B0T24DRAFT_701210</name>
</gene>
<dbReference type="GO" id="GO:0003993">
    <property type="term" value="F:acid phosphatase activity"/>
    <property type="evidence" value="ECO:0007669"/>
    <property type="project" value="TreeGrafter"/>
</dbReference>
<dbReference type="AlphaFoldDB" id="A0AAE0KI93"/>
<name>A0AAE0KI93_9PEZI</name>
<dbReference type="InterPro" id="IPR010036">
    <property type="entry name" value="MDP_1_eu_arc"/>
</dbReference>
<dbReference type="Gene3D" id="3.40.50.1000">
    <property type="entry name" value="HAD superfamily/HAD-like"/>
    <property type="match status" value="1"/>
</dbReference>
<protein>
    <submittedName>
        <fullName evidence="1">Acid phosphatase-domain-containing protein</fullName>
    </submittedName>
</protein>
<dbReference type="InterPro" id="IPR023214">
    <property type="entry name" value="HAD_sf"/>
</dbReference>
<accession>A0AAE0KI93</accession>
<reference evidence="1" key="1">
    <citation type="journal article" date="2023" name="Mol. Phylogenet. Evol.">
        <title>Genome-scale phylogeny and comparative genomics of the fungal order Sordariales.</title>
        <authorList>
            <person name="Hensen N."/>
            <person name="Bonometti L."/>
            <person name="Westerberg I."/>
            <person name="Brannstrom I.O."/>
            <person name="Guillou S."/>
            <person name="Cros-Aarteil S."/>
            <person name="Calhoun S."/>
            <person name="Haridas S."/>
            <person name="Kuo A."/>
            <person name="Mondo S."/>
            <person name="Pangilinan J."/>
            <person name="Riley R."/>
            <person name="LaButti K."/>
            <person name="Andreopoulos B."/>
            <person name="Lipzen A."/>
            <person name="Chen C."/>
            <person name="Yan M."/>
            <person name="Daum C."/>
            <person name="Ng V."/>
            <person name="Clum A."/>
            <person name="Steindorff A."/>
            <person name="Ohm R.A."/>
            <person name="Martin F."/>
            <person name="Silar P."/>
            <person name="Natvig D.O."/>
            <person name="Lalanne C."/>
            <person name="Gautier V."/>
            <person name="Ament-Velasquez S.L."/>
            <person name="Kruys A."/>
            <person name="Hutchinson M.I."/>
            <person name="Powell A.J."/>
            <person name="Barry K."/>
            <person name="Miller A.N."/>
            <person name="Grigoriev I.V."/>
            <person name="Debuchy R."/>
            <person name="Gladieux P."/>
            <person name="Hiltunen Thoren M."/>
            <person name="Johannesson H."/>
        </authorList>
    </citation>
    <scope>NUCLEOTIDE SEQUENCE</scope>
    <source>
        <strain evidence="1">CBS 958.72</strain>
    </source>
</reference>
<sequence length="478" mass="54858">MSMWKHHRASGEYMEISDFETMAQARQKGPTVVKQAPSPPARFPKLVCFEVDHTVWQGFLDEKKIGLKGLKTPMKLEDNLKISLGQIQKILDLKNPSADEATVTMSSDFPSIVSDLVRKNKVPIAIVSANPNTALVKRALELIVVGTLNKPEPGASPNISAYSQISQLQVMSRPKNFHFENLKTRTGIDFHDMLLFDCNLENTGVELWQGVTIHIVQRSGLTMADYQQGLEAWRRNAAIRIPFPQSITELPKRRAIGYVGTDDYTYMLYLNGKRREKSDRPSRWGFGMYITDNPDIACFYSYLGRETKETRDHRISLVYVRDYDVWKALNKVWIAEQGSIAPVPDSTSMTDLELAQSQANRDAKIKELYGVDKPYVLISRHVSRRQFKEDKYKGTRLGALKGKRFNEMVIFPQVQDALFFVAPLSDNAHAKIFDSNLPTGWDNYKWETTKFREWNIQFNDETKADFARNKEDWELKDK</sequence>
<proteinExistence type="predicted"/>
<organism evidence="1 2">
    <name type="scientific">Lasiosphaeria ovina</name>
    <dbReference type="NCBI Taxonomy" id="92902"/>
    <lineage>
        <taxon>Eukaryota</taxon>
        <taxon>Fungi</taxon>
        <taxon>Dikarya</taxon>
        <taxon>Ascomycota</taxon>
        <taxon>Pezizomycotina</taxon>
        <taxon>Sordariomycetes</taxon>
        <taxon>Sordariomycetidae</taxon>
        <taxon>Sordariales</taxon>
        <taxon>Lasiosphaeriaceae</taxon>
        <taxon>Lasiosphaeria</taxon>
    </lineage>
</organism>
<dbReference type="Proteomes" id="UP001287356">
    <property type="component" value="Unassembled WGS sequence"/>
</dbReference>
<evidence type="ECO:0000313" key="2">
    <source>
        <dbReference type="Proteomes" id="UP001287356"/>
    </source>
</evidence>
<dbReference type="PANTHER" id="PTHR17901:SF14">
    <property type="entry name" value="MAGNESIUM-DEPENDENT PHOSPHATASE 1"/>
    <property type="match status" value="1"/>
</dbReference>
<dbReference type="PANTHER" id="PTHR17901">
    <property type="entry name" value="MAGNESIUM-DEPENDENT PHOSPHATASE 1 MDP1"/>
    <property type="match status" value="1"/>
</dbReference>
<keyword evidence="2" id="KW-1185">Reference proteome</keyword>
<comment type="caution">
    <text evidence="1">The sequence shown here is derived from an EMBL/GenBank/DDBJ whole genome shotgun (WGS) entry which is preliminary data.</text>
</comment>
<reference evidence="1" key="2">
    <citation type="submission" date="2023-06" db="EMBL/GenBank/DDBJ databases">
        <authorList>
            <consortium name="Lawrence Berkeley National Laboratory"/>
            <person name="Haridas S."/>
            <person name="Hensen N."/>
            <person name="Bonometti L."/>
            <person name="Westerberg I."/>
            <person name="Brannstrom I.O."/>
            <person name="Guillou S."/>
            <person name="Cros-Aarteil S."/>
            <person name="Calhoun S."/>
            <person name="Kuo A."/>
            <person name="Mondo S."/>
            <person name="Pangilinan J."/>
            <person name="Riley R."/>
            <person name="Labutti K."/>
            <person name="Andreopoulos B."/>
            <person name="Lipzen A."/>
            <person name="Chen C."/>
            <person name="Yanf M."/>
            <person name="Daum C."/>
            <person name="Ng V."/>
            <person name="Clum A."/>
            <person name="Steindorff A."/>
            <person name="Ohm R."/>
            <person name="Martin F."/>
            <person name="Silar P."/>
            <person name="Natvig D."/>
            <person name="Lalanne C."/>
            <person name="Gautier V."/>
            <person name="Ament-Velasquez S.L."/>
            <person name="Kruys A."/>
            <person name="Hutchinson M.I."/>
            <person name="Powell A.J."/>
            <person name="Barry K."/>
            <person name="Miller A.N."/>
            <person name="Grigoriev I.V."/>
            <person name="Debuchy R."/>
            <person name="Gladieux P."/>
            <person name="Thoren M.H."/>
            <person name="Johannesson H."/>
        </authorList>
    </citation>
    <scope>NUCLEOTIDE SEQUENCE</scope>
    <source>
        <strain evidence="1">CBS 958.72</strain>
    </source>
</reference>
<dbReference type="Pfam" id="PF12689">
    <property type="entry name" value="Acid_PPase"/>
    <property type="match status" value="1"/>
</dbReference>
<evidence type="ECO:0000313" key="1">
    <source>
        <dbReference type="EMBL" id="KAK3377076.1"/>
    </source>
</evidence>